<keyword evidence="1" id="KW-0812">Transmembrane</keyword>
<name>A0ABD5W8X6_9EURY</name>
<dbReference type="AlphaFoldDB" id="A0ABD5W8X6"/>
<proteinExistence type="predicted"/>
<keyword evidence="1" id="KW-1133">Transmembrane helix</keyword>
<accession>A0ABD5W8X6</accession>
<feature type="domain" description="Archaeal Type IV pilin N-terminal" evidence="2">
    <location>
        <begin position="4"/>
        <end position="82"/>
    </location>
</feature>
<keyword evidence="1" id="KW-0472">Membrane</keyword>
<dbReference type="NCBIfam" id="TIGR02537">
    <property type="entry name" value="arch_flag_Nterm"/>
    <property type="match status" value="1"/>
</dbReference>
<feature type="transmembrane region" description="Helical" evidence="1">
    <location>
        <begin position="12"/>
        <end position="33"/>
    </location>
</feature>
<dbReference type="GeneID" id="81126370"/>
<evidence type="ECO:0000313" key="4">
    <source>
        <dbReference type="Proteomes" id="UP001596461"/>
    </source>
</evidence>
<comment type="caution">
    <text evidence="3">The sequence shown here is derived from an EMBL/GenBank/DDBJ whole genome shotgun (WGS) entry which is preliminary data.</text>
</comment>
<dbReference type="EMBL" id="JBHTAH010000001">
    <property type="protein sequence ID" value="MFC7068412.1"/>
    <property type="molecule type" value="Genomic_DNA"/>
</dbReference>
<dbReference type="InterPro" id="IPR012859">
    <property type="entry name" value="Pilin_N_archaeal"/>
</dbReference>
<evidence type="ECO:0000313" key="3">
    <source>
        <dbReference type="EMBL" id="MFC7068412.1"/>
    </source>
</evidence>
<keyword evidence="4" id="KW-1185">Reference proteome</keyword>
<gene>
    <name evidence="3" type="ORF">ACFQL9_02065</name>
</gene>
<dbReference type="Pfam" id="PF07790">
    <property type="entry name" value="Pilin_N"/>
    <property type="match status" value="1"/>
</dbReference>
<protein>
    <submittedName>
        <fullName evidence="3">Type IV pilin</fullName>
    </submittedName>
</protein>
<evidence type="ECO:0000256" key="1">
    <source>
        <dbReference type="SAM" id="Phobius"/>
    </source>
</evidence>
<dbReference type="Proteomes" id="UP001596461">
    <property type="component" value="Unassembled WGS sequence"/>
</dbReference>
<reference evidence="3 4" key="1">
    <citation type="journal article" date="2019" name="Int. J. Syst. Evol. Microbiol.">
        <title>The Global Catalogue of Microorganisms (GCM) 10K type strain sequencing project: providing services to taxonomists for standard genome sequencing and annotation.</title>
        <authorList>
            <consortium name="The Broad Institute Genomics Platform"/>
            <consortium name="The Broad Institute Genome Sequencing Center for Infectious Disease"/>
            <person name="Wu L."/>
            <person name="Ma J."/>
        </authorList>
    </citation>
    <scope>NUCLEOTIDE SEQUENCE [LARGE SCALE GENOMIC DNA]</scope>
    <source>
        <strain evidence="3 4">DT31</strain>
    </source>
</reference>
<evidence type="ECO:0000259" key="2">
    <source>
        <dbReference type="Pfam" id="PF07790"/>
    </source>
</evidence>
<sequence>MSDRGISPVVGVALMVVVVVLLGVVVGALAFGFDDRLGEPAPQVALEVTTYSADGAGNSDRPYLEIHHRAGEVADGTAVFIRDESGNEIAWSTVWTAGPTVGPGSYAHIDGCNSDGALDVISAAGQTYSIVFRDDGRTLVVYDVEVPTPPSNVGC</sequence>
<dbReference type="InterPro" id="IPR013373">
    <property type="entry name" value="Flagellin/pilin_N_arc"/>
</dbReference>
<organism evidence="3 4">
    <name type="scientific">Halobaculum lipolyticum</name>
    <dbReference type="NCBI Taxonomy" id="3032001"/>
    <lineage>
        <taxon>Archaea</taxon>
        <taxon>Methanobacteriati</taxon>
        <taxon>Methanobacteriota</taxon>
        <taxon>Stenosarchaea group</taxon>
        <taxon>Halobacteria</taxon>
        <taxon>Halobacteriales</taxon>
        <taxon>Haloferacaceae</taxon>
        <taxon>Halobaculum</taxon>
    </lineage>
</organism>
<dbReference type="RefSeq" id="WP_284031470.1">
    <property type="nucleotide sequence ID" value="NZ_CP126154.1"/>
</dbReference>